<sequence>MRLGPFDVPVDPDAPEARQWLNDELAKPVYEASRPSWFDQVSKGFADWVGSLFHPGAGLDGWLPIVLAVVATVVVAGVIVVSILLFGLPRRNRRASASSELFGADDERSARELRQASVAAAREGDADAAIADRFRAIARDLSDRSVVVVLPGTTADHVGREAAVAFPARADALSDAAAVFDAVRYLGRAGTLEQYERLRALDDDLAASRPVEFADAER</sequence>
<dbReference type="Pfam" id="PF13559">
    <property type="entry name" value="DUF4129"/>
    <property type="match status" value="1"/>
</dbReference>
<dbReference type="InterPro" id="IPR025403">
    <property type="entry name" value="TgpA-like_C"/>
</dbReference>
<evidence type="ECO:0000313" key="4">
    <source>
        <dbReference type="Proteomes" id="UP000307380"/>
    </source>
</evidence>
<comment type="caution">
    <text evidence="3">The sequence shown here is derived from an EMBL/GenBank/DDBJ whole genome shotgun (WGS) entry which is preliminary data.</text>
</comment>
<keyword evidence="1" id="KW-1133">Transmembrane helix</keyword>
<keyword evidence="4" id="KW-1185">Reference proteome</keyword>
<keyword evidence="1" id="KW-0812">Transmembrane</keyword>
<evidence type="ECO:0000259" key="2">
    <source>
        <dbReference type="Pfam" id="PF13559"/>
    </source>
</evidence>
<dbReference type="OrthoDB" id="3389322at2"/>
<dbReference type="RefSeq" id="WP_136423384.1">
    <property type="nucleotide sequence ID" value="NZ_SSSN01000003.1"/>
</dbReference>
<dbReference type="Proteomes" id="UP000307380">
    <property type="component" value="Unassembled WGS sequence"/>
</dbReference>
<accession>A0A4S4FXF6</accession>
<dbReference type="EMBL" id="SSSN01000003">
    <property type="protein sequence ID" value="THG35700.1"/>
    <property type="molecule type" value="Genomic_DNA"/>
</dbReference>
<keyword evidence="1" id="KW-0472">Membrane</keyword>
<feature type="transmembrane region" description="Helical" evidence="1">
    <location>
        <begin position="62"/>
        <end position="88"/>
    </location>
</feature>
<proteinExistence type="predicted"/>
<reference evidence="3 4" key="1">
    <citation type="submission" date="2019-04" db="EMBL/GenBank/DDBJ databases">
        <authorList>
            <person name="Jiang L."/>
        </authorList>
    </citation>
    <scope>NUCLEOTIDE SEQUENCE [LARGE SCALE GENOMIC DNA]</scope>
    <source>
        <strain evidence="3 4">YIM 131861</strain>
    </source>
</reference>
<feature type="domain" description="Protein-glutamine gamma-glutamyltransferase-like C-terminal" evidence="2">
    <location>
        <begin position="133"/>
        <end position="202"/>
    </location>
</feature>
<evidence type="ECO:0000313" key="3">
    <source>
        <dbReference type="EMBL" id="THG35700.1"/>
    </source>
</evidence>
<dbReference type="AlphaFoldDB" id="A0A4S4FXF6"/>
<name>A0A4S4FXF6_9MICO</name>
<evidence type="ECO:0000256" key="1">
    <source>
        <dbReference type="SAM" id="Phobius"/>
    </source>
</evidence>
<organism evidence="3 4">
    <name type="scientific">Orlajensenia flava</name>
    <dbReference type="NCBI Taxonomy" id="2565934"/>
    <lineage>
        <taxon>Bacteria</taxon>
        <taxon>Bacillati</taxon>
        <taxon>Actinomycetota</taxon>
        <taxon>Actinomycetes</taxon>
        <taxon>Micrococcales</taxon>
        <taxon>Microbacteriaceae</taxon>
        <taxon>Orlajensenia</taxon>
    </lineage>
</organism>
<gene>
    <name evidence="3" type="ORF">E6C70_06620</name>
</gene>
<protein>
    <submittedName>
        <fullName evidence="3">DUF4129 domain-containing protein</fullName>
    </submittedName>
</protein>